<feature type="transmembrane region" description="Helical" evidence="6">
    <location>
        <begin position="150"/>
        <end position="167"/>
    </location>
</feature>
<dbReference type="CDD" id="cd06579">
    <property type="entry name" value="TM_PBP1_transp_AraH_like"/>
    <property type="match status" value="1"/>
</dbReference>
<reference evidence="7 8" key="1">
    <citation type="submission" date="2018-02" db="EMBL/GenBank/DDBJ databases">
        <title>Jeotgalibacillus proteolyticum sp. nov. a protease producing bacterium isolated from ocean sediments of Laizhou Bay.</title>
        <authorList>
            <person name="Li Y."/>
        </authorList>
    </citation>
    <scope>NUCLEOTIDE SEQUENCE [LARGE SCALE GENOMIC DNA]</scope>
    <source>
        <strain evidence="7 8">22-7</strain>
    </source>
</reference>
<dbReference type="AlphaFoldDB" id="A0A2S5GA50"/>
<feature type="transmembrane region" description="Helical" evidence="6">
    <location>
        <begin position="121"/>
        <end position="143"/>
    </location>
</feature>
<feature type="transmembrane region" description="Helical" evidence="6">
    <location>
        <begin position="202"/>
        <end position="223"/>
    </location>
</feature>
<evidence type="ECO:0000256" key="4">
    <source>
        <dbReference type="ARBA" id="ARBA00022989"/>
    </source>
</evidence>
<protein>
    <submittedName>
        <fullName evidence="7">Sugar ABC transporter permease</fullName>
    </submittedName>
</protein>
<name>A0A2S5GA50_9BACL</name>
<evidence type="ECO:0000313" key="8">
    <source>
        <dbReference type="Proteomes" id="UP000239047"/>
    </source>
</evidence>
<evidence type="ECO:0000256" key="3">
    <source>
        <dbReference type="ARBA" id="ARBA00022692"/>
    </source>
</evidence>
<dbReference type="InterPro" id="IPR001851">
    <property type="entry name" value="ABC_transp_permease"/>
</dbReference>
<evidence type="ECO:0000256" key="5">
    <source>
        <dbReference type="ARBA" id="ARBA00023136"/>
    </source>
</evidence>
<proteinExistence type="predicted"/>
<dbReference type="Proteomes" id="UP000239047">
    <property type="component" value="Unassembled WGS sequence"/>
</dbReference>
<dbReference type="PANTHER" id="PTHR32196">
    <property type="entry name" value="ABC TRANSPORTER PERMEASE PROTEIN YPHD-RELATED-RELATED"/>
    <property type="match status" value="1"/>
</dbReference>
<keyword evidence="3 6" id="KW-0812">Transmembrane</keyword>
<sequence>MKRSCRQQLEGTPLKQPIELNNYPQAEKRDRKEGVIDFLMKYGTLIALGLIIIFFSLMNEQFLTYGNITDILRSISIVTLVAIGVTFSMIVGGFDLSVGSTVSLATVASASLLVWHSQELLVVLVVPLLLGALIGLINSFIVVKIKIPDLIGTLAVMYIINGVHLTYTKGYSIYSNMPMPDGSGTAPGIFIPAFQFIGQGRIFTIPFPVILMVVLVALVHVFLNYTKAGRLFYITGGNKEAARLSGVPVDRYRTYAYVISGVFAALAGIVLAARIGTGQVSAGDSLLMDGVAAALIGYSVFGAGKPNVIGTFIGAIIIGILLNGLTMMNVPYYAQDIVKGGILVGALALTYFKTKTDS</sequence>
<gene>
    <name evidence="7" type="ORF">C4B60_15115</name>
</gene>
<dbReference type="EMBL" id="PREZ01000005">
    <property type="protein sequence ID" value="PPA69859.1"/>
    <property type="molecule type" value="Genomic_DNA"/>
</dbReference>
<dbReference type="PANTHER" id="PTHR32196:SF72">
    <property type="entry name" value="RIBOSE IMPORT PERMEASE PROTEIN RBSC"/>
    <property type="match status" value="1"/>
</dbReference>
<feature type="transmembrane region" description="Helical" evidence="6">
    <location>
        <begin position="98"/>
        <end position="115"/>
    </location>
</feature>
<evidence type="ECO:0000313" key="7">
    <source>
        <dbReference type="EMBL" id="PPA69859.1"/>
    </source>
</evidence>
<keyword evidence="2" id="KW-1003">Cell membrane</keyword>
<feature type="transmembrane region" description="Helical" evidence="6">
    <location>
        <begin position="71"/>
        <end position="91"/>
    </location>
</feature>
<comment type="subcellular location">
    <subcellularLocation>
        <location evidence="1">Cell membrane</location>
        <topology evidence="1">Multi-pass membrane protein</topology>
    </subcellularLocation>
</comment>
<evidence type="ECO:0000256" key="6">
    <source>
        <dbReference type="SAM" id="Phobius"/>
    </source>
</evidence>
<feature type="transmembrane region" description="Helical" evidence="6">
    <location>
        <begin position="38"/>
        <end position="59"/>
    </location>
</feature>
<keyword evidence="4 6" id="KW-1133">Transmembrane helix</keyword>
<evidence type="ECO:0000256" key="2">
    <source>
        <dbReference type="ARBA" id="ARBA00022475"/>
    </source>
</evidence>
<keyword evidence="5 6" id="KW-0472">Membrane</keyword>
<feature type="transmembrane region" description="Helical" evidence="6">
    <location>
        <begin position="308"/>
        <end position="326"/>
    </location>
</feature>
<dbReference type="OrthoDB" id="9815820at2"/>
<evidence type="ECO:0000256" key="1">
    <source>
        <dbReference type="ARBA" id="ARBA00004651"/>
    </source>
</evidence>
<comment type="caution">
    <text evidence="7">The sequence shown here is derived from an EMBL/GenBank/DDBJ whole genome shotgun (WGS) entry which is preliminary data.</text>
</comment>
<keyword evidence="8" id="KW-1185">Reference proteome</keyword>
<dbReference type="GO" id="GO:0022857">
    <property type="term" value="F:transmembrane transporter activity"/>
    <property type="evidence" value="ECO:0007669"/>
    <property type="project" value="InterPro"/>
</dbReference>
<dbReference type="Pfam" id="PF02653">
    <property type="entry name" value="BPD_transp_2"/>
    <property type="match status" value="1"/>
</dbReference>
<feature type="transmembrane region" description="Helical" evidence="6">
    <location>
        <begin position="282"/>
        <end position="301"/>
    </location>
</feature>
<feature type="transmembrane region" description="Helical" evidence="6">
    <location>
        <begin position="255"/>
        <end position="276"/>
    </location>
</feature>
<dbReference type="GO" id="GO:0005886">
    <property type="term" value="C:plasma membrane"/>
    <property type="evidence" value="ECO:0007669"/>
    <property type="project" value="UniProtKB-SubCell"/>
</dbReference>
<accession>A0A2S5GA50</accession>
<organism evidence="7 8">
    <name type="scientific">Jeotgalibacillus proteolyticus</name>
    <dbReference type="NCBI Taxonomy" id="2082395"/>
    <lineage>
        <taxon>Bacteria</taxon>
        <taxon>Bacillati</taxon>
        <taxon>Bacillota</taxon>
        <taxon>Bacilli</taxon>
        <taxon>Bacillales</taxon>
        <taxon>Caryophanaceae</taxon>
        <taxon>Jeotgalibacillus</taxon>
    </lineage>
</organism>